<gene>
    <name evidence="2" type="ORF">NCTC13294_01684</name>
</gene>
<dbReference type="Proteomes" id="UP000254572">
    <property type="component" value="Unassembled WGS sequence"/>
</dbReference>
<dbReference type="RefSeq" id="WP_172542290.1">
    <property type="nucleotide sequence ID" value="NZ_JBHLZC010000002.1"/>
</dbReference>
<evidence type="ECO:0000256" key="1">
    <source>
        <dbReference type="SAM" id="SignalP"/>
    </source>
</evidence>
<protein>
    <recommendedName>
        <fullName evidence="4">Lipoprotein</fullName>
    </recommendedName>
</protein>
<organism evidence="2 3">
    <name type="scientific">Cardiobacterium valvarum</name>
    <dbReference type="NCBI Taxonomy" id="194702"/>
    <lineage>
        <taxon>Bacteria</taxon>
        <taxon>Pseudomonadati</taxon>
        <taxon>Pseudomonadota</taxon>
        <taxon>Gammaproteobacteria</taxon>
        <taxon>Cardiobacteriales</taxon>
        <taxon>Cardiobacteriaceae</taxon>
        <taxon>Cardiobacterium</taxon>
    </lineage>
</organism>
<evidence type="ECO:0008006" key="4">
    <source>
        <dbReference type="Google" id="ProtNLM"/>
    </source>
</evidence>
<evidence type="ECO:0000313" key="3">
    <source>
        <dbReference type="Proteomes" id="UP000254572"/>
    </source>
</evidence>
<name>A0A381EAV8_9GAMM</name>
<feature type="chain" id="PRO_5016888474" description="Lipoprotein" evidence="1">
    <location>
        <begin position="24"/>
        <end position="56"/>
    </location>
</feature>
<reference evidence="2 3" key="1">
    <citation type="submission" date="2018-06" db="EMBL/GenBank/DDBJ databases">
        <authorList>
            <consortium name="Pathogen Informatics"/>
            <person name="Doyle S."/>
        </authorList>
    </citation>
    <scope>NUCLEOTIDE SEQUENCE [LARGE SCALE GENOMIC DNA]</scope>
    <source>
        <strain evidence="2 3">NCTC13294</strain>
    </source>
</reference>
<sequence>MKILLLTSLLLLTACAQQPTSTAARHDTRGNHIGISNESGDTELYGSIGIRAKASK</sequence>
<dbReference type="EMBL" id="UFUW01000001">
    <property type="protein sequence ID" value="SUX24080.1"/>
    <property type="molecule type" value="Genomic_DNA"/>
</dbReference>
<proteinExistence type="predicted"/>
<dbReference type="PROSITE" id="PS51257">
    <property type="entry name" value="PROKAR_LIPOPROTEIN"/>
    <property type="match status" value="1"/>
</dbReference>
<feature type="signal peptide" evidence="1">
    <location>
        <begin position="1"/>
        <end position="23"/>
    </location>
</feature>
<keyword evidence="1" id="KW-0732">Signal</keyword>
<dbReference type="AlphaFoldDB" id="A0A381EAV8"/>
<evidence type="ECO:0000313" key="2">
    <source>
        <dbReference type="EMBL" id="SUX24080.1"/>
    </source>
</evidence>
<accession>A0A381EAV8</accession>
<keyword evidence="3" id="KW-1185">Reference proteome</keyword>